<keyword evidence="2" id="KW-1185">Reference proteome</keyword>
<evidence type="ECO:0000313" key="1">
    <source>
        <dbReference type="EMBL" id="KAK3583796.1"/>
    </source>
</evidence>
<name>A0AAE0S1Y0_9BIVA</name>
<accession>A0AAE0S1Y0</accession>
<dbReference type="AlphaFoldDB" id="A0AAE0S1Y0"/>
<gene>
    <name evidence="1" type="ORF">CHS0354_022841</name>
</gene>
<protein>
    <submittedName>
        <fullName evidence="1">Uncharacterized protein</fullName>
    </submittedName>
</protein>
<proteinExistence type="predicted"/>
<reference evidence="1" key="2">
    <citation type="journal article" date="2021" name="Genome Biol. Evol.">
        <title>Developing a high-quality reference genome for a parasitic bivalve with doubly uniparental inheritance (Bivalvia: Unionida).</title>
        <authorList>
            <person name="Smith C.H."/>
        </authorList>
    </citation>
    <scope>NUCLEOTIDE SEQUENCE</scope>
    <source>
        <strain evidence="1">CHS0354</strain>
        <tissue evidence="1">Mantle</tissue>
    </source>
</reference>
<comment type="caution">
    <text evidence="1">The sequence shown here is derived from an EMBL/GenBank/DDBJ whole genome shotgun (WGS) entry which is preliminary data.</text>
</comment>
<reference evidence="1" key="3">
    <citation type="submission" date="2023-05" db="EMBL/GenBank/DDBJ databases">
        <authorList>
            <person name="Smith C.H."/>
        </authorList>
    </citation>
    <scope>NUCLEOTIDE SEQUENCE</scope>
    <source>
        <strain evidence="1">CHS0354</strain>
        <tissue evidence="1">Mantle</tissue>
    </source>
</reference>
<reference evidence="1" key="1">
    <citation type="journal article" date="2021" name="Genome Biol. Evol.">
        <title>A High-Quality Reference Genome for a Parasitic Bivalve with Doubly Uniparental Inheritance (Bivalvia: Unionida).</title>
        <authorList>
            <person name="Smith C.H."/>
        </authorList>
    </citation>
    <scope>NUCLEOTIDE SEQUENCE</scope>
    <source>
        <strain evidence="1">CHS0354</strain>
    </source>
</reference>
<dbReference type="Proteomes" id="UP001195483">
    <property type="component" value="Unassembled WGS sequence"/>
</dbReference>
<sequence>MVSSPHQYNHLYSYKGDILPKFFLVQHVCPIWTWKSTAYYPTCVPNMDMEIHSLLSNMCAQYGHGNPQLTIQHVCPIWTWKSTAYYPTCVPNMDMEIHSLLKEAACSSFLTKNCQRMRKDY</sequence>
<dbReference type="EMBL" id="JAEAOA010001385">
    <property type="protein sequence ID" value="KAK3583796.1"/>
    <property type="molecule type" value="Genomic_DNA"/>
</dbReference>
<evidence type="ECO:0000313" key="2">
    <source>
        <dbReference type="Proteomes" id="UP001195483"/>
    </source>
</evidence>
<organism evidence="1 2">
    <name type="scientific">Potamilus streckersoni</name>
    <dbReference type="NCBI Taxonomy" id="2493646"/>
    <lineage>
        <taxon>Eukaryota</taxon>
        <taxon>Metazoa</taxon>
        <taxon>Spiralia</taxon>
        <taxon>Lophotrochozoa</taxon>
        <taxon>Mollusca</taxon>
        <taxon>Bivalvia</taxon>
        <taxon>Autobranchia</taxon>
        <taxon>Heteroconchia</taxon>
        <taxon>Palaeoheterodonta</taxon>
        <taxon>Unionida</taxon>
        <taxon>Unionoidea</taxon>
        <taxon>Unionidae</taxon>
        <taxon>Ambleminae</taxon>
        <taxon>Lampsilini</taxon>
        <taxon>Potamilus</taxon>
    </lineage>
</organism>